<proteinExistence type="predicted"/>
<sequence>MQISSSTCSMKEHGLLRLDQAYGILSLRPSKASAFETFIKFVVCDKNGKCISTSRIFGRECYECWLAARSRAPKAPEESFRRALISHLTASEGRKPFPPDVEKMLLLDIRRKKTWKCFENFEHINIGSHGFKKLGYHEKKQRENNVASKLGSSSDEESVPGTNFGSTSLPIFLSFVKSADENTDCDAGGLISKDCFDSWLAARICRPRMPEKTFRRSLISHLTASDGRKAFPSNVEANLLRHLRKKQIWPCFRGTNSKIGLRGFQKMGYHEKRQDHALNKHEQKVSRNTFSRTKEEEKRNSFSHFSDASSRSCNSPNGSRVDSEWISEYKSNDYDSLSDSATVSSTERTTTRKRNIRELSKTDSKDIAVLKCGYDAHLLQDLVFYASRQQEARPKKQKCISSIYCVKEETKETEQIGNASCTQSPAQVFVQTLADFHNGPRNLLKFLKLLKDQGEELLTPSLYYMLNHNPGNDLYFQREFLFPAQEDRYFLKNRPVGTISMDKDFMIKNMSLAGANILGGAPSLQVENWLKFSGSRVQCALLIMNMFPALERQPDGFPIWFRKCLRCIDGLVRVVMMNVKYYNSTGIFEMAVQDISDLYSVPGMGKHMLLSFD</sequence>
<organism evidence="2">
    <name type="scientific">Aplanochytrium stocchinoi</name>
    <dbReference type="NCBI Taxonomy" id="215587"/>
    <lineage>
        <taxon>Eukaryota</taxon>
        <taxon>Sar</taxon>
        <taxon>Stramenopiles</taxon>
        <taxon>Bigyra</taxon>
        <taxon>Labyrinthulomycetes</taxon>
        <taxon>Thraustochytrida</taxon>
        <taxon>Thraustochytriidae</taxon>
        <taxon>Aplanochytrium</taxon>
    </lineage>
</organism>
<feature type="region of interest" description="Disordered" evidence="1">
    <location>
        <begin position="335"/>
        <end position="357"/>
    </location>
</feature>
<name>A0A7S3PAU6_9STRA</name>
<feature type="compositionally biased region" description="Polar residues" evidence="1">
    <location>
        <begin position="335"/>
        <end position="348"/>
    </location>
</feature>
<feature type="compositionally biased region" description="Low complexity" evidence="1">
    <location>
        <begin position="302"/>
        <end position="312"/>
    </location>
</feature>
<reference evidence="2" key="1">
    <citation type="submission" date="2021-01" db="EMBL/GenBank/DDBJ databases">
        <authorList>
            <person name="Corre E."/>
            <person name="Pelletier E."/>
            <person name="Niang G."/>
            <person name="Scheremetjew M."/>
            <person name="Finn R."/>
            <person name="Kale V."/>
            <person name="Holt S."/>
            <person name="Cochrane G."/>
            <person name="Meng A."/>
            <person name="Brown T."/>
            <person name="Cohen L."/>
        </authorList>
    </citation>
    <scope>NUCLEOTIDE SEQUENCE</scope>
    <source>
        <strain evidence="2">GSBS06</strain>
    </source>
</reference>
<dbReference type="EMBL" id="HBIN01003443">
    <property type="protein sequence ID" value="CAE0432037.1"/>
    <property type="molecule type" value="Transcribed_RNA"/>
</dbReference>
<protein>
    <submittedName>
        <fullName evidence="2">Uncharacterized protein</fullName>
    </submittedName>
</protein>
<evidence type="ECO:0000256" key="1">
    <source>
        <dbReference type="SAM" id="MobiDB-lite"/>
    </source>
</evidence>
<gene>
    <name evidence="2" type="ORF">ASTO00021_LOCUS2368</name>
</gene>
<feature type="region of interest" description="Disordered" evidence="1">
    <location>
        <begin position="273"/>
        <end position="320"/>
    </location>
</feature>
<dbReference type="AlphaFoldDB" id="A0A7S3PAU6"/>
<accession>A0A7S3PAU6</accession>
<evidence type="ECO:0000313" key="2">
    <source>
        <dbReference type="EMBL" id="CAE0432037.1"/>
    </source>
</evidence>
<feature type="compositionally biased region" description="Basic and acidic residues" evidence="1">
    <location>
        <begin position="273"/>
        <end position="285"/>
    </location>
</feature>